<gene>
    <name evidence="5" type="ORF">BM524_08105</name>
</gene>
<evidence type="ECO:0000256" key="1">
    <source>
        <dbReference type="ARBA" id="ARBA00022448"/>
    </source>
</evidence>
<dbReference type="PROSITE" id="PS00211">
    <property type="entry name" value="ABC_TRANSPORTER_1"/>
    <property type="match status" value="1"/>
</dbReference>
<dbReference type="InterPro" id="IPR027417">
    <property type="entry name" value="P-loop_NTPase"/>
</dbReference>
<organism evidence="5 6">
    <name type="scientific">Alteromonas mediterranea</name>
    <dbReference type="NCBI Taxonomy" id="314275"/>
    <lineage>
        <taxon>Bacteria</taxon>
        <taxon>Pseudomonadati</taxon>
        <taxon>Pseudomonadota</taxon>
        <taxon>Gammaproteobacteria</taxon>
        <taxon>Alteromonadales</taxon>
        <taxon>Alteromonadaceae</taxon>
        <taxon>Alteromonas/Salinimonas group</taxon>
        <taxon>Alteromonas</taxon>
    </lineage>
</organism>
<dbReference type="GO" id="GO:0005524">
    <property type="term" value="F:ATP binding"/>
    <property type="evidence" value="ECO:0007669"/>
    <property type="project" value="UniProtKB-KW"/>
</dbReference>
<dbReference type="Proteomes" id="UP000182101">
    <property type="component" value="Chromosome"/>
</dbReference>
<dbReference type="EMBL" id="CP018024">
    <property type="protein sequence ID" value="APD89749.1"/>
    <property type="molecule type" value="Genomic_DNA"/>
</dbReference>
<dbReference type="InterPro" id="IPR017871">
    <property type="entry name" value="ABC_transporter-like_CS"/>
</dbReference>
<proteinExistence type="predicted"/>
<accession>A0AAC9NRM3</accession>
<dbReference type="AlphaFoldDB" id="A0AAC9NRM3"/>
<dbReference type="Gene3D" id="3.40.50.300">
    <property type="entry name" value="P-loop containing nucleotide triphosphate hydrolases"/>
    <property type="match status" value="1"/>
</dbReference>
<keyword evidence="1" id="KW-0813">Transport</keyword>
<sequence>MALSLEKLVISRAENVLLNVNACVEKGQVLTVMGPSGAGKSTLLQAIAGQLYEPFSVSGIIKINNNVINRKPAHLRKVGMMFQDALLFEHMTVAENIAFAMPKNSHSSPQARMEAINTMLSAVELGSMGQRGVNTLSGGQQSRVSLLRTLASAPDVVLLDEPFSKLDLALRGQIRSWTFEQLKARNISAVLVTHDNEDAIAAGGQIIELSPC</sequence>
<evidence type="ECO:0000256" key="3">
    <source>
        <dbReference type="ARBA" id="ARBA00022840"/>
    </source>
</evidence>
<dbReference type="Pfam" id="PF00005">
    <property type="entry name" value="ABC_tran"/>
    <property type="match status" value="1"/>
</dbReference>
<dbReference type="SUPFAM" id="SSF52540">
    <property type="entry name" value="P-loop containing nucleoside triphosphate hydrolases"/>
    <property type="match status" value="1"/>
</dbReference>
<dbReference type="PROSITE" id="PS50893">
    <property type="entry name" value="ABC_TRANSPORTER_2"/>
    <property type="match status" value="1"/>
</dbReference>
<reference evidence="5 6" key="1">
    <citation type="submission" date="2016-11" db="EMBL/GenBank/DDBJ databases">
        <title>Networking in microbes: conjugative elements and plasmids in the genus Alteromonas.</title>
        <authorList>
            <person name="Lopez-Perez M."/>
            <person name="Ramon-Marco N."/>
            <person name="Rodriguez-Valera F."/>
        </authorList>
    </citation>
    <scope>NUCLEOTIDE SEQUENCE [LARGE SCALE GENOMIC DNA]</scope>
    <source>
        <strain evidence="5 6">CP48</strain>
    </source>
</reference>
<keyword evidence="3 5" id="KW-0067">ATP-binding</keyword>
<dbReference type="RefSeq" id="WP_071959119.1">
    <property type="nucleotide sequence ID" value="NZ_CP018024.1"/>
</dbReference>
<keyword evidence="2" id="KW-0547">Nucleotide-binding</keyword>
<dbReference type="InterPro" id="IPR003593">
    <property type="entry name" value="AAA+_ATPase"/>
</dbReference>
<protein>
    <submittedName>
        <fullName evidence="5">ABC transporter ATP-binding protein</fullName>
    </submittedName>
</protein>
<feature type="domain" description="ABC transporter" evidence="4">
    <location>
        <begin position="3"/>
        <end position="209"/>
    </location>
</feature>
<evidence type="ECO:0000313" key="5">
    <source>
        <dbReference type="EMBL" id="APD89749.1"/>
    </source>
</evidence>
<evidence type="ECO:0000256" key="2">
    <source>
        <dbReference type="ARBA" id="ARBA00022741"/>
    </source>
</evidence>
<evidence type="ECO:0000313" key="6">
    <source>
        <dbReference type="Proteomes" id="UP000182101"/>
    </source>
</evidence>
<dbReference type="GO" id="GO:0016887">
    <property type="term" value="F:ATP hydrolysis activity"/>
    <property type="evidence" value="ECO:0007669"/>
    <property type="project" value="InterPro"/>
</dbReference>
<dbReference type="InterPro" id="IPR050093">
    <property type="entry name" value="ABC_SmlMolc_Importer"/>
</dbReference>
<dbReference type="InterPro" id="IPR003439">
    <property type="entry name" value="ABC_transporter-like_ATP-bd"/>
</dbReference>
<dbReference type="SMART" id="SM00382">
    <property type="entry name" value="AAA"/>
    <property type="match status" value="1"/>
</dbReference>
<evidence type="ECO:0000259" key="4">
    <source>
        <dbReference type="PROSITE" id="PS50893"/>
    </source>
</evidence>
<dbReference type="PANTHER" id="PTHR42781:SF4">
    <property type="entry name" value="SPERMIDINE_PUTRESCINE IMPORT ATP-BINDING PROTEIN POTA"/>
    <property type="match status" value="1"/>
</dbReference>
<dbReference type="PANTHER" id="PTHR42781">
    <property type="entry name" value="SPERMIDINE/PUTRESCINE IMPORT ATP-BINDING PROTEIN POTA"/>
    <property type="match status" value="1"/>
</dbReference>
<name>A0AAC9NRM3_9ALTE</name>